<evidence type="ECO:0000313" key="3">
    <source>
        <dbReference type="Proteomes" id="UP000075025"/>
    </source>
</evidence>
<evidence type="ECO:0000313" key="2">
    <source>
        <dbReference type="EMBL" id="KTR96383.1"/>
    </source>
</evidence>
<name>A0A147F0Q3_MICTE</name>
<protein>
    <submittedName>
        <fullName evidence="2">Uncharacterized protein</fullName>
    </submittedName>
</protein>
<proteinExistence type="predicted"/>
<dbReference type="RefSeq" id="WP_058622513.1">
    <property type="nucleotide sequence ID" value="NZ_LDRT01000012.1"/>
</dbReference>
<dbReference type="EMBL" id="LDRT01000012">
    <property type="protein sequence ID" value="KTR96383.1"/>
    <property type="molecule type" value="Genomic_DNA"/>
</dbReference>
<reference evidence="2 3" key="1">
    <citation type="journal article" date="2016" name="Front. Microbiol.">
        <title>Genomic Resource of Rice Seed Associated Bacteria.</title>
        <authorList>
            <person name="Midha S."/>
            <person name="Bansal K."/>
            <person name="Sharma S."/>
            <person name="Kumar N."/>
            <person name="Patil P.P."/>
            <person name="Chaudhry V."/>
            <person name="Patil P.B."/>
        </authorList>
    </citation>
    <scope>NUCLEOTIDE SEQUENCE [LARGE SCALE GENOMIC DNA]</scope>
    <source>
        <strain evidence="2 3">NS220</strain>
    </source>
</reference>
<dbReference type="PATRIC" id="fig|2033.6.peg.459"/>
<evidence type="ECO:0000256" key="1">
    <source>
        <dbReference type="SAM" id="MobiDB-lite"/>
    </source>
</evidence>
<accession>A0A147F0Q3</accession>
<organism evidence="2 3">
    <name type="scientific">Microbacterium testaceum</name>
    <name type="common">Aureobacterium testaceum</name>
    <name type="synonym">Brevibacterium testaceum</name>
    <dbReference type="NCBI Taxonomy" id="2033"/>
    <lineage>
        <taxon>Bacteria</taxon>
        <taxon>Bacillati</taxon>
        <taxon>Actinomycetota</taxon>
        <taxon>Actinomycetes</taxon>
        <taxon>Micrococcales</taxon>
        <taxon>Microbacteriaceae</taxon>
        <taxon>Microbacterium</taxon>
    </lineage>
</organism>
<dbReference type="AlphaFoldDB" id="A0A147F0Q3"/>
<dbReference type="Proteomes" id="UP000075025">
    <property type="component" value="Unassembled WGS sequence"/>
</dbReference>
<dbReference type="OrthoDB" id="4391631at2"/>
<sequence>MSDLEPSAEDFDDIEVISDGDGFVLVGEPTQVAKFVAVSGLSSTSFDLTRVLPSAVTGATVLNAAADISANAGRWVKLTEESARAAQLLPVVQNSATKFWHATTRGDKGRFVKNLQFVTKPGSPLARPGALLTNPAVLSGVGGIMAQYAMQQQMDEITDYLAAIDAKVDEVLRAQKDAVLSEMIGVEMLIDEAVVVRDTVGRVSEVTWSKIQNSASTIARTQAYALRQLDAIADKVERTAKIGDLADLVKEAQSSVAEWLSVVAKSFQLQEALGMLELDRVLSASPEEIDEHRLALTTARQRRRDVIVQTTRSLLTRMDAGAERANAKVLLNPFSAGTVVQARNDVAEGLGHFHTALGLAEHQDSVEARGWVRAAADVRDDVIEAGTEGAQAVGRFSGDALESARQSAGRWAEKLAKRLQREDGPPADEERPPSGAIQS</sequence>
<feature type="compositionally biased region" description="Basic and acidic residues" evidence="1">
    <location>
        <begin position="418"/>
        <end position="432"/>
    </location>
</feature>
<feature type="region of interest" description="Disordered" evidence="1">
    <location>
        <begin position="418"/>
        <end position="439"/>
    </location>
</feature>
<gene>
    <name evidence="2" type="ORF">NS220_02420</name>
</gene>
<comment type="caution">
    <text evidence="2">The sequence shown here is derived from an EMBL/GenBank/DDBJ whole genome shotgun (WGS) entry which is preliminary data.</text>
</comment>